<sequence length="151" mass="16089">QSPVPQPSSMPAYPGGPAQNRTGQPSPLQPPIPRPYPAPQQANHYPMAYQQAPRPAQYRPPQQPTYQAPRNKAPRQPQSYAPNAPAKRTGLGCLSKLAILVIVLAIAVAVGVTVGRQLAKRHPTAGFGNGNRSSSSVSQTRMPVGFARQPS</sequence>
<keyword evidence="2" id="KW-1133">Transmembrane helix</keyword>
<organism evidence="3 4">
    <name type="scientific">Actinocrinis puniceicyclus</name>
    <dbReference type="NCBI Taxonomy" id="977794"/>
    <lineage>
        <taxon>Bacteria</taxon>
        <taxon>Bacillati</taxon>
        <taxon>Actinomycetota</taxon>
        <taxon>Actinomycetes</taxon>
        <taxon>Catenulisporales</taxon>
        <taxon>Actinospicaceae</taxon>
        <taxon>Actinocrinis</taxon>
    </lineage>
</organism>
<evidence type="ECO:0000256" key="1">
    <source>
        <dbReference type="SAM" id="MobiDB-lite"/>
    </source>
</evidence>
<dbReference type="AlphaFoldDB" id="A0A8J7WQU9"/>
<keyword evidence="2" id="KW-0812">Transmembrane</keyword>
<protein>
    <submittedName>
        <fullName evidence="3">Uncharacterized protein</fullName>
    </submittedName>
</protein>
<comment type="caution">
    <text evidence="3">The sequence shown here is derived from an EMBL/GenBank/DDBJ whole genome shotgun (WGS) entry which is preliminary data.</text>
</comment>
<feature type="compositionally biased region" description="Polar residues" evidence="1">
    <location>
        <begin position="130"/>
        <end position="141"/>
    </location>
</feature>
<evidence type="ECO:0000256" key="2">
    <source>
        <dbReference type="SAM" id="Phobius"/>
    </source>
</evidence>
<proteinExistence type="predicted"/>
<reference evidence="3" key="1">
    <citation type="submission" date="2021-04" db="EMBL/GenBank/DDBJ databases">
        <title>Genome based classification of Actinospica acidithermotolerans sp. nov., an actinobacterium isolated from an Indonesian hot spring.</title>
        <authorList>
            <person name="Kusuma A.B."/>
            <person name="Putra K.E."/>
            <person name="Nafisah S."/>
            <person name="Loh J."/>
            <person name="Nouioui I."/>
            <person name="Goodfellow M."/>
        </authorList>
    </citation>
    <scope>NUCLEOTIDE SEQUENCE</scope>
    <source>
        <strain evidence="3">DSM 45618</strain>
    </source>
</reference>
<feature type="region of interest" description="Disordered" evidence="1">
    <location>
        <begin position="122"/>
        <end position="151"/>
    </location>
</feature>
<keyword evidence="4" id="KW-1185">Reference proteome</keyword>
<dbReference type="Proteomes" id="UP000677913">
    <property type="component" value="Unassembled WGS sequence"/>
</dbReference>
<dbReference type="EMBL" id="JAGSXH010000102">
    <property type="protein sequence ID" value="MBS2965823.1"/>
    <property type="molecule type" value="Genomic_DNA"/>
</dbReference>
<evidence type="ECO:0000313" key="4">
    <source>
        <dbReference type="Proteomes" id="UP000677913"/>
    </source>
</evidence>
<evidence type="ECO:0000313" key="3">
    <source>
        <dbReference type="EMBL" id="MBS2965823.1"/>
    </source>
</evidence>
<feature type="region of interest" description="Disordered" evidence="1">
    <location>
        <begin position="1"/>
        <end position="87"/>
    </location>
</feature>
<feature type="compositionally biased region" description="Low complexity" evidence="1">
    <location>
        <begin position="39"/>
        <end position="70"/>
    </location>
</feature>
<keyword evidence="2" id="KW-0472">Membrane</keyword>
<accession>A0A8J7WQU9</accession>
<feature type="transmembrane region" description="Helical" evidence="2">
    <location>
        <begin position="97"/>
        <end position="115"/>
    </location>
</feature>
<feature type="non-terminal residue" evidence="3">
    <location>
        <position position="1"/>
    </location>
</feature>
<name>A0A8J7WQU9_9ACTN</name>
<feature type="compositionally biased region" description="Pro residues" evidence="1">
    <location>
        <begin position="27"/>
        <end position="38"/>
    </location>
</feature>
<gene>
    <name evidence="3" type="ORF">KGA66_22415</name>
</gene>